<proteinExistence type="predicted"/>
<reference evidence="2 3" key="2">
    <citation type="submission" date="2018-02" db="EMBL/GenBank/DDBJ databases">
        <title>Subsurface microbial communities from deep shales in Ohio and West Virginia, USA.</title>
        <authorList>
            <person name="Wrighton K."/>
        </authorList>
    </citation>
    <scope>NUCLEOTIDE SEQUENCE [LARGE SCALE GENOMIC DNA]</scope>
    <source>
        <strain evidence="2 3">UTICA-S1B9</strain>
    </source>
</reference>
<dbReference type="Proteomes" id="UP000239446">
    <property type="component" value="Unassembled WGS sequence"/>
</dbReference>
<reference evidence="1 4" key="1">
    <citation type="submission" date="2018-02" db="EMBL/GenBank/DDBJ databases">
        <title>Deep subsurface shale carbon reservoir microbial communities from Ohio and West Virginia, USA.</title>
        <authorList>
            <person name="Wrighton K."/>
        </authorList>
    </citation>
    <scope>NUCLEOTIDE SEQUENCE [LARGE SCALE GENOMIC DNA]</scope>
    <source>
        <strain evidence="1 4">UTICA-S1B6</strain>
    </source>
</reference>
<evidence type="ECO:0000313" key="3">
    <source>
        <dbReference type="Proteomes" id="UP000239446"/>
    </source>
</evidence>
<name>A0A2S6G371_9GAMM</name>
<dbReference type="EMBL" id="PTIU01000030">
    <property type="protein sequence ID" value="PPK52921.1"/>
    <property type="molecule type" value="Genomic_DNA"/>
</dbReference>
<protein>
    <submittedName>
        <fullName evidence="2">Uncharacterized protein</fullName>
    </submittedName>
</protein>
<evidence type="ECO:0000313" key="1">
    <source>
        <dbReference type="EMBL" id="PPK50300.1"/>
    </source>
</evidence>
<comment type="caution">
    <text evidence="2">The sequence shown here is derived from an EMBL/GenBank/DDBJ whole genome shotgun (WGS) entry which is preliminary data.</text>
</comment>
<gene>
    <name evidence="2" type="ORF">B0H24_103034</name>
    <name evidence="1" type="ORF">BY455_12934</name>
</gene>
<organism evidence="2 3">
    <name type="scientific">Marinobacter persicus</name>
    <dbReference type="NCBI Taxonomy" id="930118"/>
    <lineage>
        <taxon>Bacteria</taxon>
        <taxon>Pseudomonadati</taxon>
        <taxon>Pseudomonadota</taxon>
        <taxon>Gammaproteobacteria</taxon>
        <taxon>Pseudomonadales</taxon>
        <taxon>Marinobacteraceae</taxon>
        <taxon>Marinobacter</taxon>
    </lineage>
</organism>
<dbReference type="AlphaFoldDB" id="A0A2S6G371"/>
<keyword evidence="4" id="KW-1185">Reference proteome</keyword>
<accession>A0A2S6G371</accession>
<sequence>MINQNLLITVRPLTLMTFMLALSLPPYFAMAEEMPGSEQHPITQGRIERGALNSVAPEQSLLIIDDRSYVLDRVIQFNGAVWSREQVINRLEPGDRVEFVAGPVIDSSRGARQIKSLRVIN</sequence>
<evidence type="ECO:0000313" key="4">
    <source>
        <dbReference type="Proteomes" id="UP000239648"/>
    </source>
</evidence>
<dbReference type="EMBL" id="PTIT01000029">
    <property type="protein sequence ID" value="PPK50300.1"/>
    <property type="molecule type" value="Genomic_DNA"/>
</dbReference>
<dbReference type="Proteomes" id="UP000239648">
    <property type="component" value="Unassembled WGS sequence"/>
</dbReference>
<evidence type="ECO:0000313" key="2">
    <source>
        <dbReference type="EMBL" id="PPK52921.1"/>
    </source>
</evidence>